<dbReference type="EMBL" id="JBCPYA010000032">
    <property type="protein sequence ID" value="MEN2475790.1"/>
    <property type="molecule type" value="Genomic_DNA"/>
</dbReference>
<evidence type="ECO:0000313" key="1">
    <source>
        <dbReference type="EMBL" id="MEN2475790.1"/>
    </source>
</evidence>
<name>A0ABU9WUN2_9BURK</name>
<protein>
    <submittedName>
        <fullName evidence="1">Uncharacterized protein</fullName>
    </submittedName>
</protein>
<reference evidence="1 2" key="1">
    <citation type="submission" date="2024-05" db="EMBL/GenBank/DDBJ databases">
        <title>Burkholderia sp. Nov. a novel bacteria isolated from rhizosphere soil of Camellia sinensis.</title>
        <authorList>
            <person name="Dong Y."/>
        </authorList>
    </citation>
    <scope>NUCLEOTIDE SEQUENCE [LARGE SCALE GENOMIC DNA]</scope>
    <source>
        <strain evidence="1 2">GS2Y</strain>
    </source>
</reference>
<keyword evidence="2" id="KW-1185">Reference proteome</keyword>
<gene>
    <name evidence="1" type="ORF">VOI36_38475</name>
</gene>
<comment type="caution">
    <text evidence="1">The sequence shown here is derived from an EMBL/GenBank/DDBJ whole genome shotgun (WGS) entry which is preliminary data.</text>
</comment>
<organism evidence="1 2">
    <name type="scientific">Burkholderia theae</name>
    <dbReference type="NCBI Taxonomy" id="3143496"/>
    <lineage>
        <taxon>Bacteria</taxon>
        <taxon>Pseudomonadati</taxon>
        <taxon>Pseudomonadota</taxon>
        <taxon>Betaproteobacteria</taxon>
        <taxon>Burkholderiales</taxon>
        <taxon>Burkholderiaceae</taxon>
        <taxon>Burkholderia</taxon>
    </lineage>
</organism>
<dbReference type="RefSeq" id="WP_343495607.1">
    <property type="nucleotide sequence ID" value="NZ_JBCPYA010000032.1"/>
</dbReference>
<dbReference type="Proteomes" id="UP001466933">
    <property type="component" value="Unassembled WGS sequence"/>
</dbReference>
<proteinExistence type="predicted"/>
<accession>A0ABU9WUN2</accession>
<sequence length="127" mass="14120">MLIGVASTTVPARSIQINPRHHPVYCVRECALAGALRRQVQFKVSVLHALHVPWLDDSLQAHPDVIRAGFAQQPKQSRFGAENSGMTLPLSSVLRKGMRRLFHALENDFRVSMFISPVKPTIISPSN</sequence>
<evidence type="ECO:0000313" key="2">
    <source>
        <dbReference type="Proteomes" id="UP001466933"/>
    </source>
</evidence>